<accession>A0A165Q2T8</accession>
<dbReference type="InterPro" id="IPR001138">
    <property type="entry name" value="Zn2Cys6_DnaBD"/>
</dbReference>
<dbReference type="InterPro" id="IPR001083">
    <property type="entry name" value="Cu_fist_DNA-bd_dom"/>
</dbReference>
<protein>
    <recommendedName>
        <fullName evidence="11">Zn(2)-C6 fungal-type domain-containing protein</fullName>
    </recommendedName>
</protein>
<dbReference type="GO" id="GO:0005507">
    <property type="term" value="F:copper ion binding"/>
    <property type="evidence" value="ECO:0007669"/>
    <property type="project" value="InterPro"/>
</dbReference>
<feature type="region of interest" description="Disordered" evidence="6">
    <location>
        <begin position="1"/>
        <end position="20"/>
    </location>
</feature>
<keyword evidence="5" id="KW-0539">Nucleus</keyword>
<evidence type="ECO:0000256" key="4">
    <source>
        <dbReference type="ARBA" id="ARBA00023163"/>
    </source>
</evidence>
<proteinExistence type="predicted"/>
<dbReference type="InterPro" id="IPR036864">
    <property type="entry name" value="Zn2-C6_fun-type_DNA-bd_sf"/>
</dbReference>
<dbReference type="SMART" id="SM00066">
    <property type="entry name" value="GAL4"/>
    <property type="match status" value="1"/>
</dbReference>
<keyword evidence="10" id="KW-1185">Reference proteome</keyword>
<dbReference type="InterPro" id="IPR007219">
    <property type="entry name" value="XnlR_reg_dom"/>
</dbReference>
<dbReference type="Proteomes" id="UP000076727">
    <property type="component" value="Unassembled WGS sequence"/>
</dbReference>
<feature type="compositionally biased region" description="Polar residues" evidence="6">
    <location>
        <begin position="1"/>
        <end position="10"/>
    </location>
</feature>
<evidence type="ECO:0000256" key="1">
    <source>
        <dbReference type="ARBA" id="ARBA00004123"/>
    </source>
</evidence>
<comment type="subcellular location">
    <subcellularLocation>
        <location evidence="1">Nucleus</location>
    </subcellularLocation>
</comment>
<evidence type="ECO:0000256" key="5">
    <source>
        <dbReference type="ARBA" id="ARBA00023242"/>
    </source>
</evidence>
<dbReference type="SMART" id="SM00906">
    <property type="entry name" value="Fungal_trans"/>
    <property type="match status" value="1"/>
</dbReference>
<dbReference type="PANTHER" id="PTHR47338">
    <property type="entry name" value="ZN(II)2CYS6 TRANSCRIPTION FACTOR (EUROFUNG)-RELATED"/>
    <property type="match status" value="1"/>
</dbReference>
<evidence type="ECO:0000313" key="10">
    <source>
        <dbReference type="Proteomes" id="UP000076727"/>
    </source>
</evidence>
<dbReference type="PROSITE" id="PS50048">
    <property type="entry name" value="ZN2_CY6_FUNGAL_2"/>
    <property type="match status" value="1"/>
</dbReference>
<dbReference type="PANTHER" id="PTHR47338:SF29">
    <property type="entry name" value="ZN(2)-C6 FUNGAL-TYPE DOMAIN-CONTAINING PROTEIN"/>
    <property type="match status" value="1"/>
</dbReference>
<dbReference type="GO" id="GO:0000981">
    <property type="term" value="F:DNA-binding transcription factor activity, RNA polymerase II-specific"/>
    <property type="evidence" value="ECO:0007669"/>
    <property type="project" value="InterPro"/>
</dbReference>
<name>A0A165Q2T8_9APHY</name>
<evidence type="ECO:0000256" key="6">
    <source>
        <dbReference type="SAM" id="MobiDB-lite"/>
    </source>
</evidence>
<reference evidence="9 10" key="1">
    <citation type="journal article" date="2016" name="Mol. Biol. Evol.">
        <title>Comparative Genomics of Early-Diverging Mushroom-Forming Fungi Provides Insights into the Origins of Lignocellulose Decay Capabilities.</title>
        <authorList>
            <person name="Nagy L.G."/>
            <person name="Riley R."/>
            <person name="Tritt A."/>
            <person name="Adam C."/>
            <person name="Daum C."/>
            <person name="Floudas D."/>
            <person name="Sun H."/>
            <person name="Yadav J.S."/>
            <person name="Pangilinan J."/>
            <person name="Larsson K.H."/>
            <person name="Matsuura K."/>
            <person name="Barry K."/>
            <person name="Labutti K."/>
            <person name="Kuo R."/>
            <person name="Ohm R.A."/>
            <person name="Bhattacharya S.S."/>
            <person name="Shirouzu T."/>
            <person name="Yoshinaga Y."/>
            <person name="Martin F.M."/>
            <person name="Grigoriev I.V."/>
            <person name="Hibbett D.S."/>
        </authorList>
    </citation>
    <scope>NUCLEOTIDE SEQUENCE [LARGE SCALE GENOMIC DNA]</scope>
    <source>
        <strain evidence="9 10">L-15889</strain>
    </source>
</reference>
<dbReference type="PROSITE" id="PS50073">
    <property type="entry name" value="COPPER_FIST_2"/>
    <property type="match status" value="1"/>
</dbReference>
<feature type="region of interest" description="Disordered" evidence="6">
    <location>
        <begin position="93"/>
        <end position="115"/>
    </location>
</feature>
<dbReference type="SUPFAM" id="SSF57701">
    <property type="entry name" value="Zn2/Cys6 DNA-binding domain"/>
    <property type="match status" value="1"/>
</dbReference>
<dbReference type="AlphaFoldDB" id="A0A165Q2T8"/>
<dbReference type="CDD" id="cd00067">
    <property type="entry name" value="GAL4"/>
    <property type="match status" value="1"/>
</dbReference>
<keyword evidence="4" id="KW-0804">Transcription</keyword>
<dbReference type="GO" id="GO:0003677">
    <property type="term" value="F:DNA binding"/>
    <property type="evidence" value="ECO:0007669"/>
    <property type="project" value="InterPro"/>
</dbReference>
<evidence type="ECO:0008006" key="11">
    <source>
        <dbReference type="Google" id="ProtNLM"/>
    </source>
</evidence>
<dbReference type="GO" id="GO:0006351">
    <property type="term" value="P:DNA-templated transcription"/>
    <property type="evidence" value="ECO:0007669"/>
    <property type="project" value="InterPro"/>
</dbReference>
<dbReference type="CDD" id="cd12148">
    <property type="entry name" value="fungal_TF_MHR"/>
    <property type="match status" value="1"/>
</dbReference>
<organism evidence="9 10">
    <name type="scientific">Daedalea quercina L-15889</name>
    <dbReference type="NCBI Taxonomy" id="1314783"/>
    <lineage>
        <taxon>Eukaryota</taxon>
        <taxon>Fungi</taxon>
        <taxon>Dikarya</taxon>
        <taxon>Basidiomycota</taxon>
        <taxon>Agaricomycotina</taxon>
        <taxon>Agaricomycetes</taxon>
        <taxon>Polyporales</taxon>
        <taxon>Fomitopsis</taxon>
    </lineage>
</organism>
<sequence length="588" mass="63453">MSAQGNQPAPTTGPGRAPRGSACLNCRRRKFKCDGARPICGPCIRTHREYDCEYTDGPTRSPTQLLEDNIARLEARIYELEHPESVAPSVTLHDPHTATAPPNTPIQLTPIASSSAGAAGSSAPSASYLMPQASLVTALDATSEPSPDVVQMLVGFFLPHANQVGFFLHHGRFREHALVPAADTRQARLSPALLNAVYLWGVHFSGNASMIAHEPVFLQRAVQAVSSALVRVPPYNIIYSIQAEVLLAHYFFAANRSLEGRYHSNAAVALSLSCRLNKLRSSNNMPNPPGVLNVDLAPPADALEEGERINAFWCVFILDKSWSVRAGSPSHFNGSPGAQVDIPWPLQIEDYAQRGIPPTLRSSLTMQTFLSGVSPELTQGMSPMALRAKASALFERASRRASQWTPAMAYVEQFAAELFVLENVIQQFVDALPPLHGAPDPDTARDRLITHTFALVASMQVHSTLRQGQNGAPGRDLDAARRAVAAIDSVNLAGIGYVDPIMAVLWTAVSRVLIGEIVRLRMIWTSASLLADQAAAGAHQQQHVEADHDGLIAALQKILTAMTTFAHTSPLMALQAATVRQELEGSAR</sequence>
<feature type="domain" description="Copper-fist" evidence="8">
    <location>
        <begin position="34"/>
        <end position="58"/>
    </location>
</feature>
<dbReference type="STRING" id="1314783.A0A165Q2T8"/>
<evidence type="ECO:0000259" key="8">
    <source>
        <dbReference type="PROSITE" id="PS50073"/>
    </source>
</evidence>
<dbReference type="OrthoDB" id="2309723at2759"/>
<evidence type="ECO:0000256" key="2">
    <source>
        <dbReference type="ARBA" id="ARBA00022723"/>
    </source>
</evidence>
<dbReference type="Pfam" id="PF00172">
    <property type="entry name" value="Zn_clus"/>
    <property type="match status" value="1"/>
</dbReference>
<evidence type="ECO:0000313" key="9">
    <source>
        <dbReference type="EMBL" id="KZT68936.1"/>
    </source>
</evidence>
<gene>
    <name evidence="9" type="ORF">DAEQUDRAFT_765942</name>
</gene>
<dbReference type="Gene3D" id="4.10.240.10">
    <property type="entry name" value="Zn(2)-C6 fungal-type DNA-binding domain"/>
    <property type="match status" value="1"/>
</dbReference>
<keyword evidence="2" id="KW-0479">Metal-binding</keyword>
<dbReference type="InterPro" id="IPR050815">
    <property type="entry name" value="TF_fung"/>
</dbReference>
<dbReference type="PROSITE" id="PS00463">
    <property type="entry name" value="ZN2_CY6_FUNGAL_1"/>
    <property type="match status" value="1"/>
</dbReference>
<dbReference type="EMBL" id="KV429062">
    <property type="protein sequence ID" value="KZT68936.1"/>
    <property type="molecule type" value="Genomic_DNA"/>
</dbReference>
<keyword evidence="3" id="KW-0805">Transcription regulation</keyword>
<evidence type="ECO:0000256" key="3">
    <source>
        <dbReference type="ARBA" id="ARBA00023015"/>
    </source>
</evidence>
<dbReference type="GO" id="GO:0005634">
    <property type="term" value="C:nucleus"/>
    <property type="evidence" value="ECO:0007669"/>
    <property type="project" value="UniProtKB-SubCell"/>
</dbReference>
<feature type="domain" description="Zn(2)-C6 fungal-type" evidence="7">
    <location>
        <begin position="22"/>
        <end position="54"/>
    </location>
</feature>
<evidence type="ECO:0000259" key="7">
    <source>
        <dbReference type="PROSITE" id="PS50048"/>
    </source>
</evidence>
<dbReference type="GO" id="GO:0008270">
    <property type="term" value="F:zinc ion binding"/>
    <property type="evidence" value="ECO:0007669"/>
    <property type="project" value="InterPro"/>
</dbReference>
<dbReference type="Pfam" id="PF04082">
    <property type="entry name" value="Fungal_trans"/>
    <property type="match status" value="1"/>
</dbReference>